<dbReference type="EMBL" id="JACHBK010000009">
    <property type="protein sequence ID" value="MBB5537372.1"/>
    <property type="molecule type" value="Genomic_DNA"/>
</dbReference>
<reference evidence="2 3" key="1">
    <citation type="submission" date="2020-08" db="EMBL/GenBank/DDBJ databases">
        <title>Genomic Encyclopedia of Type Strains, Phase IV (KMG-V): Genome sequencing to study the core and pangenomes of soil and plant-associated prokaryotes.</title>
        <authorList>
            <person name="Whitman W."/>
        </authorList>
    </citation>
    <scope>NUCLEOTIDE SEQUENCE [LARGE SCALE GENOMIC DNA]</scope>
    <source>
        <strain evidence="2 3">SEMIA 4084</strain>
    </source>
</reference>
<dbReference type="Pfam" id="PF06742">
    <property type="entry name" value="DUF1214"/>
    <property type="match status" value="1"/>
</dbReference>
<dbReference type="PIRSF" id="PIRSF009471">
    <property type="entry name" value="UCP009471"/>
    <property type="match status" value="1"/>
</dbReference>
<dbReference type="InterPro" id="IPR010621">
    <property type="entry name" value="DUF1214"/>
</dbReference>
<accession>A0A7W8UF18</accession>
<protein>
    <recommendedName>
        <fullName evidence="1">DUF1214 domain-containing protein</fullName>
    </recommendedName>
</protein>
<evidence type="ECO:0000313" key="3">
    <source>
        <dbReference type="Proteomes" id="UP000585507"/>
    </source>
</evidence>
<dbReference type="Gene3D" id="2.60.120.600">
    <property type="entry name" value="Domain of unknown function DUF1214, C-terminal domain"/>
    <property type="match status" value="1"/>
</dbReference>
<evidence type="ECO:0000313" key="2">
    <source>
        <dbReference type="EMBL" id="MBB5537372.1"/>
    </source>
</evidence>
<sequence length="195" mass="20328">MFRIPLLVALALCVAFGVGIVSTVSALKATVGFGAIALGPWVAFPDAQTANTDPYAKAHRARAGKLLYGGAEGLQFTAAIDSDGQKLSSGCSYDITGVTPPARFWTLYATNANDQPMKTDPALPGAINAWTVLRQPDSSFIIHVSPVAQPDNWLAVRRAGAFKLVLTLLDTPTAGSSGLIDLAMPKIVKTGCADA</sequence>
<dbReference type="RefSeq" id="WP_018329559.1">
    <property type="nucleotide sequence ID" value="NZ_JACHBK010000009.1"/>
</dbReference>
<gene>
    <name evidence="2" type="ORF">GGD55_004088</name>
</gene>
<feature type="domain" description="DUF1214" evidence="1">
    <location>
        <begin position="72"/>
        <end position="171"/>
    </location>
</feature>
<evidence type="ECO:0000259" key="1">
    <source>
        <dbReference type="Pfam" id="PF06742"/>
    </source>
</evidence>
<dbReference type="InterPro" id="IPR012038">
    <property type="entry name" value="UCP009471"/>
</dbReference>
<comment type="caution">
    <text evidence="2">The sequence shown here is derived from an EMBL/GenBank/DDBJ whole genome shotgun (WGS) entry which is preliminary data.</text>
</comment>
<name>A0A7W8UF18_9HYPH</name>
<keyword evidence="3" id="KW-1185">Reference proteome</keyword>
<dbReference type="AlphaFoldDB" id="A0A7W8UF18"/>
<organism evidence="2 3">
    <name type="scientific">Rhizobium giardinii</name>
    <dbReference type="NCBI Taxonomy" id="56731"/>
    <lineage>
        <taxon>Bacteria</taxon>
        <taxon>Pseudomonadati</taxon>
        <taxon>Pseudomonadota</taxon>
        <taxon>Alphaproteobacteria</taxon>
        <taxon>Hyphomicrobiales</taxon>
        <taxon>Rhizobiaceae</taxon>
        <taxon>Rhizobium/Agrobacterium group</taxon>
        <taxon>Rhizobium</taxon>
    </lineage>
</organism>
<dbReference type="Proteomes" id="UP000585507">
    <property type="component" value="Unassembled WGS sequence"/>
</dbReference>
<proteinExistence type="predicted"/>
<dbReference type="SUPFAM" id="SSF160935">
    <property type="entry name" value="VPA0735-like"/>
    <property type="match status" value="1"/>
</dbReference>
<dbReference type="InterPro" id="IPR037049">
    <property type="entry name" value="DUF1214_C_sf"/>
</dbReference>